<gene>
    <name evidence="4" type="ORF">FSP39_010148</name>
</gene>
<organism evidence="4 5">
    <name type="scientific">Pinctada imbricata</name>
    <name type="common">Atlantic pearl-oyster</name>
    <name type="synonym">Pinctada martensii</name>
    <dbReference type="NCBI Taxonomy" id="66713"/>
    <lineage>
        <taxon>Eukaryota</taxon>
        <taxon>Metazoa</taxon>
        <taxon>Spiralia</taxon>
        <taxon>Lophotrochozoa</taxon>
        <taxon>Mollusca</taxon>
        <taxon>Bivalvia</taxon>
        <taxon>Autobranchia</taxon>
        <taxon>Pteriomorphia</taxon>
        <taxon>Pterioida</taxon>
        <taxon>Pterioidea</taxon>
        <taxon>Pteriidae</taxon>
        <taxon>Pinctada</taxon>
    </lineage>
</organism>
<evidence type="ECO:0000256" key="1">
    <source>
        <dbReference type="SAM" id="MobiDB-lite"/>
    </source>
</evidence>
<dbReference type="InterPro" id="IPR039545">
    <property type="entry name" value="PGAP2"/>
</dbReference>
<accession>A0AA89BX74</accession>
<proteinExistence type="predicted"/>
<feature type="transmembrane region" description="Helical" evidence="2">
    <location>
        <begin position="21"/>
        <end position="43"/>
    </location>
</feature>
<evidence type="ECO:0000313" key="4">
    <source>
        <dbReference type="EMBL" id="KAK3099814.1"/>
    </source>
</evidence>
<keyword evidence="5" id="KW-1185">Reference proteome</keyword>
<dbReference type="AlphaFoldDB" id="A0AA89BX74"/>
<dbReference type="InterPro" id="IPR019402">
    <property type="entry name" value="CWH43_N"/>
</dbReference>
<feature type="region of interest" description="Disordered" evidence="1">
    <location>
        <begin position="260"/>
        <end position="297"/>
    </location>
</feature>
<feature type="transmembrane region" description="Helical" evidence="2">
    <location>
        <begin position="216"/>
        <end position="239"/>
    </location>
</feature>
<comment type="caution">
    <text evidence="4">The sequence shown here is derived from an EMBL/GenBank/DDBJ whole genome shotgun (WGS) entry which is preliminary data.</text>
</comment>
<dbReference type="GO" id="GO:0000139">
    <property type="term" value="C:Golgi membrane"/>
    <property type="evidence" value="ECO:0007669"/>
    <property type="project" value="InterPro"/>
</dbReference>
<feature type="transmembrane region" description="Helical" evidence="2">
    <location>
        <begin position="187"/>
        <end position="210"/>
    </location>
</feature>
<dbReference type="Pfam" id="PF10277">
    <property type="entry name" value="Frag1"/>
    <property type="match status" value="1"/>
</dbReference>
<name>A0AA89BX74_PINIB</name>
<keyword evidence="2" id="KW-1133">Transmembrane helix</keyword>
<reference evidence="4" key="1">
    <citation type="submission" date="2019-08" db="EMBL/GenBank/DDBJ databases">
        <title>The improved chromosome-level genome for the pearl oyster Pinctada fucata martensii using PacBio sequencing and Hi-C.</title>
        <authorList>
            <person name="Zheng Z."/>
        </authorList>
    </citation>
    <scope>NUCLEOTIDE SEQUENCE</scope>
    <source>
        <strain evidence="4">ZZ-2019</strain>
        <tissue evidence="4">Adductor muscle</tissue>
    </source>
</reference>
<sequence>MGKVETKKVEDVLLQIPFGKFAVVTVSLPALSLLYCFLTGIIFRFDEVNETVCQASNVVPSISAVTGITPGAYVWRICIALHSTPRFAVGFIYYNYFKARLSYINPKYRWLYIKLLSLNFWMYTIENACLLSVAMVSNRENYPIHEKIFVVFMIMSCCYMLSNTLIYKWSRTPIMSDIEKKSLRIKWISWTILMAATAGLLYTFVLHRIYCVPFAFSFFSAFEYVIAYANMAYHVSAYYEFMNKSIMSGDIHQDTDVNGDLKSTEKIPALGAPDDRGDRSPGRSLRPRKKMTGEKVQ</sequence>
<dbReference type="GO" id="GO:0005789">
    <property type="term" value="C:endoplasmic reticulum membrane"/>
    <property type="evidence" value="ECO:0007669"/>
    <property type="project" value="TreeGrafter"/>
</dbReference>
<dbReference type="EMBL" id="VSWD01000006">
    <property type="protein sequence ID" value="KAK3099814.1"/>
    <property type="molecule type" value="Genomic_DNA"/>
</dbReference>
<dbReference type="Proteomes" id="UP001186944">
    <property type="component" value="Unassembled WGS sequence"/>
</dbReference>
<evidence type="ECO:0000256" key="2">
    <source>
        <dbReference type="SAM" id="Phobius"/>
    </source>
</evidence>
<protein>
    <recommendedName>
        <fullName evidence="3">CWH43-like N-terminal domain-containing protein</fullName>
    </recommendedName>
</protein>
<dbReference type="GO" id="GO:0006506">
    <property type="term" value="P:GPI anchor biosynthetic process"/>
    <property type="evidence" value="ECO:0007669"/>
    <property type="project" value="TreeGrafter"/>
</dbReference>
<keyword evidence="2" id="KW-0812">Transmembrane</keyword>
<feature type="transmembrane region" description="Helical" evidence="2">
    <location>
        <begin position="115"/>
        <end position="136"/>
    </location>
</feature>
<evidence type="ECO:0000259" key="3">
    <source>
        <dbReference type="Pfam" id="PF10277"/>
    </source>
</evidence>
<feature type="domain" description="CWH43-like N-terminal" evidence="3">
    <location>
        <begin position="20"/>
        <end position="242"/>
    </location>
</feature>
<feature type="transmembrane region" description="Helical" evidence="2">
    <location>
        <begin position="73"/>
        <end position="94"/>
    </location>
</feature>
<dbReference type="PANTHER" id="PTHR12892:SF17">
    <property type="entry name" value="POST-GPI ATTACHMENT TO PROTEINS FACTOR 2-LIKE"/>
    <property type="match status" value="1"/>
</dbReference>
<evidence type="ECO:0000313" key="5">
    <source>
        <dbReference type="Proteomes" id="UP001186944"/>
    </source>
</evidence>
<dbReference type="PANTHER" id="PTHR12892">
    <property type="entry name" value="FGF RECEPTOR ACTIVATING PROTEIN 1"/>
    <property type="match status" value="1"/>
</dbReference>
<feature type="transmembrane region" description="Helical" evidence="2">
    <location>
        <begin position="148"/>
        <end position="166"/>
    </location>
</feature>
<keyword evidence="2" id="KW-0472">Membrane</keyword>